<proteinExistence type="predicted"/>
<comment type="caution">
    <text evidence="1">The sequence shown here is derived from an EMBL/GenBank/DDBJ whole genome shotgun (WGS) entry which is preliminary data.</text>
</comment>
<organism evidence="1 2">
    <name type="scientific">Cichorium intybus</name>
    <name type="common">Chicory</name>
    <dbReference type="NCBI Taxonomy" id="13427"/>
    <lineage>
        <taxon>Eukaryota</taxon>
        <taxon>Viridiplantae</taxon>
        <taxon>Streptophyta</taxon>
        <taxon>Embryophyta</taxon>
        <taxon>Tracheophyta</taxon>
        <taxon>Spermatophyta</taxon>
        <taxon>Magnoliopsida</taxon>
        <taxon>eudicotyledons</taxon>
        <taxon>Gunneridae</taxon>
        <taxon>Pentapetalae</taxon>
        <taxon>asterids</taxon>
        <taxon>campanulids</taxon>
        <taxon>Asterales</taxon>
        <taxon>Asteraceae</taxon>
        <taxon>Cichorioideae</taxon>
        <taxon>Cichorieae</taxon>
        <taxon>Cichoriinae</taxon>
        <taxon>Cichorium</taxon>
    </lineage>
</organism>
<accession>A0ACB9H910</accession>
<reference evidence="2" key="1">
    <citation type="journal article" date="2022" name="Mol. Ecol. Resour.">
        <title>The genomes of chicory, endive, great burdock and yacon provide insights into Asteraceae palaeo-polyploidization history and plant inulin production.</title>
        <authorList>
            <person name="Fan W."/>
            <person name="Wang S."/>
            <person name="Wang H."/>
            <person name="Wang A."/>
            <person name="Jiang F."/>
            <person name="Liu H."/>
            <person name="Zhao H."/>
            <person name="Xu D."/>
            <person name="Zhang Y."/>
        </authorList>
    </citation>
    <scope>NUCLEOTIDE SEQUENCE [LARGE SCALE GENOMIC DNA]</scope>
    <source>
        <strain evidence="2">cv. Punajuju</strain>
    </source>
</reference>
<gene>
    <name evidence="1" type="ORF">L2E82_06129</name>
</gene>
<dbReference type="Proteomes" id="UP001055811">
    <property type="component" value="Linkage Group LG01"/>
</dbReference>
<name>A0ACB9H910_CICIN</name>
<keyword evidence="2" id="KW-1185">Reference proteome</keyword>
<sequence length="176" mass="19390">MDHSDSKEQDVHIDLESGTGVTHSNKEGSLNPSNINEGSEDNNVNSTGKKMGKKEKCKKGSNAKKPPRPPRGFSLDVYDQKLIKELAQIAMIKRARIERMKALKQKKALKFSSSSTTSSSSSSHASLFAMLFTIIFLLVILLQGSNTGVNFQSSQMDQTNENGSIFIQDKLNNVQK</sequence>
<evidence type="ECO:0000313" key="2">
    <source>
        <dbReference type="Proteomes" id="UP001055811"/>
    </source>
</evidence>
<evidence type="ECO:0000313" key="1">
    <source>
        <dbReference type="EMBL" id="KAI3792254.1"/>
    </source>
</evidence>
<dbReference type="EMBL" id="CM042009">
    <property type="protein sequence ID" value="KAI3792254.1"/>
    <property type="molecule type" value="Genomic_DNA"/>
</dbReference>
<protein>
    <submittedName>
        <fullName evidence="1">Uncharacterized protein</fullName>
    </submittedName>
</protein>
<reference evidence="1 2" key="2">
    <citation type="journal article" date="2022" name="Mol. Ecol. Resour.">
        <title>The genomes of chicory, endive, great burdock and yacon provide insights into Asteraceae paleo-polyploidization history and plant inulin production.</title>
        <authorList>
            <person name="Fan W."/>
            <person name="Wang S."/>
            <person name="Wang H."/>
            <person name="Wang A."/>
            <person name="Jiang F."/>
            <person name="Liu H."/>
            <person name="Zhao H."/>
            <person name="Xu D."/>
            <person name="Zhang Y."/>
        </authorList>
    </citation>
    <scope>NUCLEOTIDE SEQUENCE [LARGE SCALE GENOMIC DNA]</scope>
    <source>
        <strain evidence="2">cv. Punajuju</strain>
        <tissue evidence="1">Leaves</tissue>
    </source>
</reference>